<sequence>MSIFKLIFKNKDTSLIHDIFKQVGRELSPSIQPNEKKIPRIFVILKIFSKSNILKIKKFCEIQANLVKSVSKENP</sequence>
<proteinExistence type="predicted"/>
<dbReference type="AlphaFoldDB" id="A0A3M7SWH4"/>
<dbReference type="EMBL" id="REGN01000667">
    <property type="protein sequence ID" value="RNA40181.1"/>
    <property type="molecule type" value="Genomic_DNA"/>
</dbReference>
<reference evidence="1 2" key="1">
    <citation type="journal article" date="2018" name="Sci. Rep.">
        <title>Genomic signatures of local adaptation to the degree of environmental predictability in rotifers.</title>
        <authorList>
            <person name="Franch-Gras L."/>
            <person name="Hahn C."/>
            <person name="Garcia-Roger E.M."/>
            <person name="Carmona M.J."/>
            <person name="Serra M."/>
            <person name="Gomez A."/>
        </authorList>
    </citation>
    <scope>NUCLEOTIDE SEQUENCE [LARGE SCALE GENOMIC DNA]</scope>
    <source>
        <strain evidence="1">HYR1</strain>
    </source>
</reference>
<name>A0A3M7SWH4_BRAPC</name>
<accession>A0A3M7SWH4</accession>
<dbReference type="Proteomes" id="UP000276133">
    <property type="component" value="Unassembled WGS sequence"/>
</dbReference>
<comment type="caution">
    <text evidence="1">The sequence shown here is derived from an EMBL/GenBank/DDBJ whole genome shotgun (WGS) entry which is preliminary data.</text>
</comment>
<evidence type="ECO:0000313" key="1">
    <source>
        <dbReference type="EMBL" id="RNA40181.1"/>
    </source>
</evidence>
<keyword evidence="2" id="KW-1185">Reference proteome</keyword>
<gene>
    <name evidence="1" type="ORF">BpHYR1_013817</name>
</gene>
<evidence type="ECO:0000313" key="2">
    <source>
        <dbReference type="Proteomes" id="UP000276133"/>
    </source>
</evidence>
<organism evidence="1 2">
    <name type="scientific">Brachionus plicatilis</name>
    <name type="common">Marine rotifer</name>
    <name type="synonym">Brachionus muelleri</name>
    <dbReference type="NCBI Taxonomy" id="10195"/>
    <lineage>
        <taxon>Eukaryota</taxon>
        <taxon>Metazoa</taxon>
        <taxon>Spiralia</taxon>
        <taxon>Gnathifera</taxon>
        <taxon>Rotifera</taxon>
        <taxon>Eurotatoria</taxon>
        <taxon>Monogononta</taxon>
        <taxon>Pseudotrocha</taxon>
        <taxon>Ploima</taxon>
        <taxon>Brachionidae</taxon>
        <taxon>Brachionus</taxon>
    </lineage>
</organism>
<protein>
    <submittedName>
        <fullName evidence="1">Uncharacterized protein</fullName>
    </submittedName>
</protein>